<dbReference type="InterPro" id="IPR016024">
    <property type="entry name" value="ARM-type_fold"/>
</dbReference>
<dbReference type="Proteomes" id="UP000290582">
    <property type="component" value="Chromosome PVVCY_03"/>
</dbReference>
<accession>A0A081IA02</accession>
<protein>
    <submittedName>
        <fullName evidence="1">Uncharacterized protein</fullName>
    </submittedName>
</protein>
<evidence type="ECO:0000313" key="2">
    <source>
        <dbReference type="EMBL" id="VEV54850.1"/>
    </source>
</evidence>
<dbReference type="VEuPathDB" id="PlasmoDB:PVVCY_0301220"/>
<sequence length="304" mass="35667">MGKHNLVAKFNYFYYNNICLKNKRICTIVKNISFFSHCQDKYELIKKNEEAYNLEDIFIRSIRKMNNTSLVYASEDINKNGMNNKYLWELIYNRAKEIKNSFSINEIVVLFHAYCNSLSYDINSIQIINFFWDLLNNKMNDLNYSSLLALYSCAEKTKNSNKIKEITNILLKYMLDHPSEMKLTEKGLNIILKMCIHNYSNTIGTIDNMNITHISNYIQNADLKDAKTVMLCLHFFIIFNSFGDPFVNLLKKIQSLLIFKKINPYIVLKYLHLLNNISNNPIAIKEVKNTISIIYLLHRANNNS</sequence>
<dbReference type="AlphaFoldDB" id="A0A081IA02"/>
<evidence type="ECO:0000313" key="4">
    <source>
        <dbReference type="Proteomes" id="UP000290582"/>
    </source>
</evidence>
<reference evidence="1 3" key="1">
    <citation type="submission" date="2013-02" db="EMBL/GenBank/DDBJ databases">
        <title>The Genome Sequence of Plasmodium vinckei vinckei.</title>
        <authorList>
            <consortium name="The Broad Institute Genome Sequencing Platform"/>
            <consortium name="The Broad Institute Genome Sequencing Center for Infectious Disease"/>
            <person name="Neafsey D."/>
            <person name="Cheeseman I."/>
            <person name="Volkman S."/>
            <person name="Adams J."/>
            <person name="Walker B."/>
            <person name="Young S.K."/>
            <person name="Zeng Q."/>
            <person name="Gargeya S."/>
            <person name="Fitzgerald M."/>
            <person name="Haas B."/>
            <person name="Abouelleil A."/>
            <person name="Alvarado L."/>
            <person name="Arachchi H.M."/>
            <person name="Berlin A.M."/>
            <person name="Chapman S.B."/>
            <person name="Dewar J."/>
            <person name="Goldberg J."/>
            <person name="Griggs A."/>
            <person name="Gujja S."/>
            <person name="Hansen M."/>
            <person name="Howarth C."/>
            <person name="Imamovic A."/>
            <person name="Larimer J."/>
            <person name="McCowan C."/>
            <person name="Murphy C."/>
            <person name="Neiman D."/>
            <person name="Pearson M."/>
            <person name="Priest M."/>
            <person name="Roberts A."/>
            <person name="Saif S."/>
            <person name="Shea T."/>
            <person name="Sisk P."/>
            <person name="Sykes S."/>
            <person name="Wortman J."/>
            <person name="Nusbaum C."/>
            <person name="Birren B."/>
        </authorList>
    </citation>
    <scope>NUCLEOTIDE SEQUENCE [LARGE SCALE GENOMIC DNA]</scope>
    <source>
        <strain evidence="1">Vinckei</strain>
        <strain evidence="3">vinckei</strain>
    </source>
</reference>
<name>A0A081IA02_PLAVN</name>
<dbReference type="GeneID" id="19962900"/>
<dbReference type="EMBL" id="KL446956">
    <property type="protein sequence ID" value="KEG00510.1"/>
    <property type="molecule type" value="Genomic_DNA"/>
</dbReference>
<proteinExistence type="predicted"/>
<dbReference type="OrthoDB" id="382379at2759"/>
<evidence type="ECO:0000313" key="3">
    <source>
        <dbReference type="Proteomes" id="UP000030681"/>
    </source>
</evidence>
<gene>
    <name evidence="2" type="ORF">PVVCY_0301220</name>
    <name evidence="1" type="ORF">YYE_04694</name>
</gene>
<dbReference type="EMBL" id="LR215059">
    <property type="protein sequence ID" value="VEV54850.1"/>
    <property type="molecule type" value="Genomic_DNA"/>
</dbReference>
<reference evidence="2 4" key="2">
    <citation type="submission" date="2019-01" db="EMBL/GenBank/DDBJ databases">
        <authorList>
            <person name="Ramaprasad A."/>
        </authorList>
    </citation>
    <scope>NUCLEOTIDE SEQUENCE [LARGE SCALE GENOMIC DNA]</scope>
</reference>
<evidence type="ECO:0000313" key="1">
    <source>
        <dbReference type="EMBL" id="KEG00510.1"/>
    </source>
</evidence>
<dbReference type="RefSeq" id="XP_008626553.1">
    <property type="nucleotide sequence ID" value="XM_008628331.1"/>
</dbReference>
<dbReference type="SUPFAM" id="SSF48371">
    <property type="entry name" value="ARM repeat"/>
    <property type="match status" value="1"/>
</dbReference>
<dbReference type="Proteomes" id="UP000030681">
    <property type="component" value="Unassembled WGS sequence"/>
</dbReference>
<dbReference type="KEGG" id="pvv:PVVCY_0301220"/>
<organism evidence="1 3">
    <name type="scientific">Plasmodium vinckei vinckei</name>
    <dbReference type="NCBI Taxonomy" id="54757"/>
    <lineage>
        <taxon>Eukaryota</taxon>
        <taxon>Sar</taxon>
        <taxon>Alveolata</taxon>
        <taxon>Apicomplexa</taxon>
        <taxon>Aconoidasida</taxon>
        <taxon>Haemosporida</taxon>
        <taxon>Plasmodiidae</taxon>
        <taxon>Plasmodium</taxon>
        <taxon>Plasmodium (Vinckeia)</taxon>
    </lineage>
</organism>